<reference evidence="2 3" key="1">
    <citation type="submission" date="2020-08" db="EMBL/GenBank/DDBJ databases">
        <title>Complete Genome Sequence of Effusibacillus dendaii Strain skT53, Isolated from Farmland soil.</title>
        <authorList>
            <person name="Konishi T."/>
            <person name="Kawasaki H."/>
        </authorList>
    </citation>
    <scope>NUCLEOTIDE SEQUENCE [LARGE SCALE GENOMIC DNA]</scope>
    <source>
        <strain evidence="3">skT53</strain>
    </source>
</reference>
<keyword evidence="3" id="KW-1185">Reference proteome</keyword>
<protein>
    <recommendedName>
        <fullName evidence="4">Spore coat protein</fullName>
    </recommendedName>
</protein>
<accession>A0A7I8DBQ1</accession>
<gene>
    <name evidence="2" type="ORF">skT53_25980</name>
</gene>
<evidence type="ECO:0000313" key="2">
    <source>
        <dbReference type="EMBL" id="BCJ87613.1"/>
    </source>
</evidence>
<sequence length="80" mass="9267">MSWTLLAMKKCAHFAQECQDQEIRQLIDQTGQMHLRHYNMLLQQLMTNNRQGMQQVPQSAGQTASQQPSDFQKTGYPPLM</sequence>
<feature type="region of interest" description="Disordered" evidence="1">
    <location>
        <begin position="51"/>
        <end position="80"/>
    </location>
</feature>
<organism evidence="2 3">
    <name type="scientific">Effusibacillus dendaii</name>
    <dbReference type="NCBI Taxonomy" id="2743772"/>
    <lineage>
        <taxon>Bacteria</taxon>
        <taxon>Bacillati</taxon>
        <taxon>Bacillota</taxon>
        <taxon>Bacilli</taxon>
        <taxon>Bacillales</taxon>
        <taxon>Alicyclobacillaceae</taxon>
        <taxon>Effusibacillus</taxon>
    </lineage>
</organism>
<dbReference type="Proteomes" id="UP000593802">
    <property type="component" value="Chromosome"/>
</dbReference>
<name>A0A7I8DBQ1_9BACL</name>
<evidence type="ECO:0000256" key="1">
    <source>
        <dbReference type="SAM" id="MobiDB-lite"/>
    </source>
</evidence>
<dbReference type="InterPro" id="IPR012347">
    <property type="entry name" value="Ferritin-like"/>
</dbReference>
<dbReference type="KEGG" id="eff:skT53_25980"/>
<evidence type="ECO:0008006" key="4">
    <source>
        <dbReference type="Google" id="ProtNLM"/>
    </source>
</evidence>
<dbReference type="AlphaFoldDB" id="A0A7I8DBQ1"/>
<dbReference type="EMBL" id="AP023366">
    <property type="protein sequence ID" value="BCJ87613.1"/>
    <property type="molecule type" value="Genomic_DNA"/>
</dbReference>
<evidence type="ECO:0000313" key="3">
    <source>
        <dbReference type="Proteomes" id="UP000593802"/>
    </source>
</evidence>
<feature type="compositionally biased region" description="Polar residues" evidence="1">
    <location>
        <begin position="51"/>
        <end position="72"/>
    </location>
</feature>
<proteinExistence type="predicted"/>
<dbReference type="Gene3D" id="1.20.1260.10">
    <property type="match status" value="1"/>
</dbReference>